<dbReference type="RefSeq" id="XP_064667951.1">
    <property type="nucleotide sequence ID" value="XM_064810523.1"/>
</dbReference>
<evidence type="ECO:0000313" key="8">
    <source>
        <dbReference type="Proteomes" id="UP001302812"/>
    </source>
</evidence>
<keyword evidence="6" id="KW-0560">Oxidoreductase</keyword>
<organism evidence="7 8">
    <name type="scientific">Canariomyces notabilis</name>
    <dbReference type="NCBI Taxonomy" id="2074819"/>
    <lineage>
        <taxon>Eukaryota</taxon>
        <taxon>Fungi</taxon>
        <taxon>Dikarya</taxon>
        <taxon>Ascomycota</taxon>
        <taxon>Pezizomycotina</taxon>
        <taxon>Sordariomycetes</taxon>
        <taxon>Sordariomycetidae</taxon>
        <taxon>Sordariales</taxon>
        <taxon>Chaetomiaceae</taxon>
        <taxon>Canariomyces</taxon>
    </lineage>
</organism>
<dbReference type="InterPro" id="IPR050529">
    <property type="entry name" value="CYP450_sterol_14alpha_dmase"/>
</dbReference>
<evidence type="ECO:0000256" key="4">
    <source>
        <dbReference type="ARBA" id="ARBA00023004"/>
    </source>
</evidence>
<feature type="binding site" description="axial binding residue" evidence="5">
    <location>
        <position position="444"/>
    </location>
    <ligand>
        <name>heme</name>
        <dbReference type="ChEBI" id="CHEBI:30413"/>
    </ligand>
    <ligandPart>
        <name>Fe</name>
        <dbReference type="ChEBI" id="CHEBI:18248"/>
    </ligandPart>
</feature>
<dbReference type="GeneID" id="89934648"/>
<dbReference type="GO" id="GO:0008395">
    <property type="term" value="F:steroid hydroxylase activity"/>
    <property type="evidence" value="ECO:0007669"/>
    <property type="project" value="TreeGrafter"/>
</dbReference>
<dbReference type="PROSITE" id="PS00086">
    <property type="entry name" value="CYTOCHROME_P450"/>
    <property type="match status" value="1"/>
</dbReference>
<evidence type="ECO:0000256" key="1">
    <source>
        <dbReference type="ARBA" id="ARBA00010617"/>
    </source>
</evidence>
<gene>
    <name evidence="7" type="ORF">N656DRAFT_678688</name>
</gene>
<dbReference type="PANTHER" id="PTHR24304">
    <property type="entry name" value="CYTOCHROME P450 FAMILY 7"/>
    <property type="match status" value="1"/>
</dbReference>
<reference evidence="7" key="2">
    <citation type="submission" date="2023-05" db="EMBL/GenBank/DDBJ databases">
        <authorList>
            <consortium name="Lawrence Berkeley National Laboratory"/>
            <person name="Steindorff A."/>
            <person name="Hensen N."/>
            <person name="Bonometti L."/>
            <person name="Westerberg I."/>
            <person name="Brannstrom I.O."/>
            <person name="Guillou S."/>
            <person name="Cros-Aarteil S."/>
            <person name="Calhoun S."/>
            <person name="Haridas S."/>
            <person name="Kuo A."/>
            <person name="Mondo S."/>
            <person name="Pangilinan J."/>
            <person name="Riley R."/>
            <person name="Labutti K."/>
            <person name="Andreopoulos B."/>
            <person name="Lipzen A."/>
            <person name="Chen C."/>
            <person name="Yanf M."/>
            <person name="Daum C."/>
            <person name="Ng V."/>
            <person name="Clum A."/>
            <person name="Ohm R."/>
            <person name="Martin F."/>
            <person name="Silar P."/>
            <person name="Natvig D."/>
            <person name="Lalanne C."/>
            <person name="Gautier V."/>
            <person name="Ament-Velasquez S.L."/>
            <person name="Kruys A."/>
            <person name="Hutchinson M.I."/>
            <person name="Powell A.J."/>
            <person name="Barry K."/>
            <person name="Miller A.N."/>
            <person name="Grigoriev I.V."/>
            <person name="Debuchy R."/>
            <person name="Gladieux P."/>
            <person name="Thoren M.H."/>
            <person name="Johannesson H."/>
        </authorList>
    </citation>
    <scope>NUCLEOTIDE SEQUENCE</scope>
    <source>
        <strain evidence="7">CBS 508.74</strain>
    </source>
</reference>
<protein>
    <submittedName>
        <fullName evidence="7">Cytochrome P450</fullName>
    </submittedName>
</protein>
<dbReference type="Gene3D" id="1.10.630.10">
    <property type="entry name" value="Cytochrome P450"/>
    <property type="match status" value="1"/>
</dbReference>
<dbReference type="InterPro" id="IPR002401">
    <property type="entry name" value="Cyt_P450_E_grp-I"/>
</dbReference>
<keyword evidence="8" id="KW-1185">Reference proteome</keyword>
<evidence type="ECO:0000313" key="7">
    <source>
        <dbReference type="EMBL" id="KAK4110381.1"/>
    </source>
</evidence>
<dbReference type="CDD" id="cd11040">
    <property type="entry name" value="CYP7_CYP8-like"/>
    <property type="match status" value="1"/>
</dbReference>
<dbReference type="PANTHER" id="PTHR24304:SF2">
    <property type="entry name" value="24-HYDROXYCHOLESTEROL 7-ALPHA-HYDROXYLASE"/>
    <property type="match status" value="1"/>
</dbReference>
<dbReference type="Proteomes" id="UP001302812">
    <property type="component" value="Unassembled WGS sequence"/>
</dbReference>
<feature type="non-terminal residue" evidence="7">
    <location>
        <position position="1"/>
    </location>
</feature>
<dbReference type="AlphaFoldDB" id="A0AAN6TAI5"/>
<keyword evidence="6" id="KW-0503">Monooxygenase</keyword>
<dbReference type="GO" id="GO:0005506">
    <property type="term" value="F:iron ion binding"/>
    <property type="evidence" value="ECO:0007669"/>
    <property type="project" value="InterPro"/>
</dbReference>
<proteinExistence type="inferred from homology"/>
<dbReference type="SUPFAM" id="SSF48264">
    <property type="entry name" value="Cytochrome P450"/>
    <property type="match status" value="1"/>
</dbReference>
<dbReference type="PRINTS" id="PR00463">
    <property type="entry name" value="EP450I"/>
</dbReference>
<evidence type="ECO:0000256" key="3">
    <source>
        <dbReference type="ARBA" id="ARBA00022723"/>
    </source>
</evidence>
<dbReference type="InterPro" id="IPR036396">
    <property type="entry name" value="Cyt_P450_sf"/>
</dbReference>
<dbReference type="InterPro" id="IPR017972">
    <property type="entry name" value="Cyt_P450_CS"/>
</dbReference>
<evidence type="ECO:0000256" key="2">
    <source>
        <dbReference type="ARBA" id="ARBA00022617"/>
    </source>
</evidence>
<keyword evidence="3 5" id="KW-0479">Metal-binding</keyword>
<dbReference type="InterPro" id="IPR001128">
    <property type="entry name" value="Cyt_P450"/>
</dbReference>
<keyword evidence="2 5" id="KW-0349">Heme</keyword>
<evidence type="ECO:0000256" key="5">
    <source>
        <dbReference type="PIRSR" id="PIRSR602401-1"/>
    </source>
</evidence>
<dbReference type="GO" id="GO:0016705">
    <property type="term" value="F:oxidoreductase activity, acting on paired donors, with incorporation or reduction of molecular oxygen"/>
    <property type="evidence" value="ECO:0007669"/>
    <property type="project" value="InterPro"/>
</dbReference>
<sequence length="510" mass="58771">PPSLHDPIPYLFNTVQFVFNNEKFMKRATKALEKSPVVRFWMGTQPVYLFGGFKNYQSIFASRDLTYNGIMVQIGFPRLYRMTNDEVQRFANDKTGHKETPLPGTEHVPPQERYWAAKYHVLYDFLSRSHHIKPIVEEFSRQFSRTVVESYPIGEWKTLSIDELTRQDFTRCAITTLFGPKIFELNPDFLDAFWHFDSYASVLVYGFPEWVYPQPYRASDRFLDRIEKYVEAGLKNFDWNGPDVEAQWEPHFGTRISRELTKWLTDAGFRRKSVAGALGTLVFGQNSNTIPVVQWMLIELNKDPQLLKAVREEVATAFETDPATGVRTLDQQKVVGLPLLNSLLTEVLRLRVSMVIMRVAEKPMVINGVNVPQGALIHAYSRIAQTDEDTWGAPGHPASEFWPERHIKYVEERDASGQVRKKREFVMAASAACFFPFGGGVPMCPGRHFAKNEIFTMVGILVDRFEMEFVKWTKMDGSPSDRPAESDQRFSGIGSLPPDRDMVVRWKRIW</sequence>
<comment type="caution">
    <text evidence="7">The sequence shown here is derived from an EMBL/GenBank/DDBJ whole genome shotgun (WGS) entry which is preliminary data.</text>
</comment>
<feature type="non-terminal residue" evidence="7">
    <location>
        <position position="510"/>
    </location>
</feature>
<dbReference type="EMBL" id="MU853351">
    <property type="protein sequence ID" value="KAK4110381.1"/>
    <property type="molecule type" value="Genomic_DNA"/>
</dbReference>
<dbReference type="GO" id="GO:0020037">
    <property type="term" value="F:heme binding"/>
    <property type="evidence" value="ECO:0007669"/>
    <property type="project" value="InterPro"/>
</dbReference>
<comment type="cofactor">
    <cofactor evidence="5">
        <name>heme</name>
        <dbReference type="ChEBI" id="CHEBI:30413"/>
    </cofactor>
</comment>
<dbReference type="Pfam" id="PF00067">
    <property type="entry name" value="p450"/>
    <property type="match status" value="1"/>
</dbReference>
<accession>A0AAN6TAI5</accession>
<name>A0AAN6TAI5_9PEZI</name>
<comment type="similarity">
    <text evidence="1 6">Belongs to the cytochrome P450 family.</text>
</comment>
<keyword evidence="4 5" id="KW-0408">Iron</keyword>
<reference evidence="7" key="1">
    <citation type="journal article" date="2023" name="Mol. Phylogenet. Evol.">
        <title>Genome-scale phylogeny and comparative genomics of the fungal order Sordariales.</title>
        <authorList>
            <person name="Hensen N."/>
            <person name="Bonometti L."/>
            <person name="Westerberg I."/>
            <person name="Brannstrom I.O."/>
            <person name="Guillou S."/>
            <person name="Cros-Aarteil S."/>
            <person name="Calhoun S."/>
            <person name="Haridas S."/>
            <person name="Kuo A."/>
            <person name="Mondo S."/>
            <person name="Pangilinan J."/>
            <person name="Riley R."/>
            <person name="LaButti K."/>
            <person name="Andreopoulos B."/>
            <person name="Lipzen A."/>
            <person name="Chen C."/>
            <person name="Yan M."/>
            <person name="Daum C."/>
            <person name="Ng V."/>
            <person name="Clum A."/>
            <person name="Steindorff A."/>
            <person name="Ohm R.A."/>
            <person name="Martin F."/>
            <person name="Silar P."/>
            <person name="Natvig D.O."/>
            <person name="Lalanne C."/>
            <person name="Gautier V."/>
            <person name="Ament-Velasquez S.L."/>
            <person name="Kruys A."/>
            <person name="Hutchinson M.I."/>
            <person name="Powell A.J."/>
            <person name="Barry K."/>
            <person name="Miller A.N."/>
            <person name="Grigoriev I.V."/>
            <person name="Debuchy R."/>
            <person name="Gladieux P."/>
            <person name="Hiltunen Thoren M."/>
            <person name="Johannesson H."/>
        </authorList>
    </citation>
    <scope>NUCLEOTIDE SEQUENCE</scope>
    <source>
        <strain evidence="7">CBS 508.74</strain>
    </source>
</reference>
<evidence type="ECO:0000256" key="6">
    <source>
        <dbReference type="RuleBase" id="RU000461"/>
    </source>
</evidence>